<comment type="similarity">
    <text evidence="2 9 10">Belongs to the heat shock protein 70 family.</text>
</comment>
<feature type="region of interest" description="Disordered" evidence="12">
    <location>
        <begin position="574"/>
        <end position="617"/>
    </location>
</feature>
<keyword evidence="6 9" id="KW-0067">ATP-binding</keyword>
<feature type="modified residue" description="Phosphothreonine; by autocatalysis" evidence="9">
    <location>
        <position position="172"/>
    </location>
</feature>
<dbReference type="NCBIfam" id="NF001413">
    <property type="entry name" value="PRK00290.1"/>
    <property type="match status" value="1"/>
</dbReference>
<keyword evidence="14" id="KW-1185">Reference proteome</keyword>
<comment type="induction">
    <text evidence="9">By stress conditions e.g. heat shock.</text>
</comment>
<feature type="compositionally biased region" description="Low complexity" evidence="12">
    <location>
        <begin position="574"/>
        <end position="584"/>
    </location>
</feature>
<proteinExistence type="evidence at transcript level"/>
<evidence type="ECO:0000313" key="14">
    <source>
        <dbReference type="Proteomes" id="UP000568839"/>
    </source>
</evidence>
<comment type="caution">
    <text evidence="13">The sequence shown here is derived from an EMBL/GenBank/DDBJ whole genome shotgun (WGS) entry which is preliminary data.</text>
</comment>
<keyword evidence="11" id="KW-0175">Coiled coil</keyword>
<dbReference type="SUPFAM" id="SSF53067">
    <property type="entry name" value="Actin-like ATPase domain"/>
    <property type="match status" value="2"/>
</dbReference>
<dbReference type="PROSITE" id="PS01036">
    <property type="entry name" value="HSP70_3"/>
    <property type="match status" value="1"/>
</dbReference>
<evidence type="ECO:0000256" key="3">
    <source>
        <dbReference type="ARBA" id="ARBA00014415"/>
    </source>
</evidence>
<dbReference type="NCBIfam" id="TIGR02350">
    <property type="entry name" value="prok_dnaK"/>
    <property type="match status" value="1"/>
</dbReference>
<dbReference type="GO" id="GO:0140662">
    <property type="term" value="F:ATP-dependent protein folding chaperone"/>
    <property type="evidence" value="ECO:0007669"/>
    <property type="project" value="InterPro"/>
</dbReference>
<protein>
    <recommendedName>
        <fullName evidence="3 9">Chaperone protein DnaK</fullName>
    </recommendedName>
    <alternativeName>
        <fullName evidence="9">HSP70</fullName>
    </alternativeName>
    <alternativeName>
        <fullName evidence="9">Heat shock 70 kDa protein</fullName>
    </alternativeName>
    <alternativeName>
        <fullName evidence="9">Heat shock protein 70</fullName>
    </alternativeName>
</protein>
<sequence>MGKTIGIDLGTTNSCVAVMEGGEPVVIPNPEGNRTTPSAVAFKDGERQVGEIAKRQAITNPDTILSIKRHMGTDYTVEVDGKDYTPQEISAIILQKLKSDAEAYLGEDVTKAVITVPAYFNDSQRQATKDAGTIAGLEVERIVNEPTAASLAYGLEKEEDQTILVYDLGGGTFDVSVLELGEGFFEVKSTSGDNELGGDDFDQVIIDYMVSEFKKENGVDLEKDKMAMQRLKDTAEKAKKELSGVTQTQLSLPFITADASGPKHLEMSITRAKFDELSTNLVERTMAPARRAIQDADINASDIDKVILVGGSTRIPAVQEAIKGLTGKDPHKGVNPDEVVALGAAVQAGVLAGDVKDVVLLDVTPLSLGIETMGGVFTKLIDRNTTIPTSQSQTFSTAADNQSSVDIHVLQGEREMAADNKTLGRFQLTDIPAAPRGVPQIEVTFDIDANGIVNVRAKDKGTNKEQSITITSSSGLSEDEIEDMVKQAEENAEEDKAKKEEAELRNEADQLIFTVDKTINDLGENVEETEKQNAEEAKSKLQEALNGTDLEAIRTAKDELEQLVHSLSQKMYEQMAQQAQAEQGEGQEQEQSADEDVVDADYEEVDNDDDQQNKANG</sequence>
<evidence type="ECO:0000256" key="8">
    <source>
        <dbReference type="ARBA" id="ARBA00023186"/>
    </source>
</evidence>
<dbReference type="FunFam" id="3.30.420.40:FF:000071">
    <property type="entry name" value="Molecular chaperone DnaK"/>
    <property type="match status" value="1"/>
</dbReference>
<dbReference type="FunFam" id="2.60.34.10:FF:000014">
    <property type="entry name" value="Chaperone protein DnaK HSP70"/>
    <property type="match status" value="1"/>
</dbReference>
<dbReference type="SUPFAM" id="SSF100934">
    <property type="entry name" value="Heat shock protein 70kD (HSP70), C-terminal subdomain"/>
    <property type="match status" value="1"/>
</dbReference>
<keyword evidence="4 9" id="KW-0597">Phosphoprotein</keyword>
<evidence type="ECO:0000256" key="11">
    <source>
        <dbReference type="SAM" id="Coils"/>
    </source>
</evidence>
<dbReference type="PROSITE" id="PS00297">
    <property type="entry name" value="HSP70_1"/>
    <property type="match status" value="1"/>
</dbReference>
<keyword evidence="8 9" id="KW-0143">Chaperone</keyword>
<name>A0A841PRA6_9BACL</name>
<dbReference type="HAMAP" id="MF_00332">
    <property type="entry name" value="DnaK"/>
    <property type="match status" value="1"/>
</dbReference>
<evidence type="ECO:0000256" key="7">
    <source>
        <dbReference type="ARBA" id="ARBA00023016"/>
    </source>
</evidence>
<dbReference type="FunFam" id="3.90.640.10:FF:000003">
    <property type="entry name" value="Molecular chaperone DnaK"/>
    <property type="match status" value="1"/>
</dbReference>
<evidence type="ECO:0000256" key="4">
    <source>
        <dbReference type="ARBA" id="ARBA00022553"/>
    </source>
</evidence>
<dbReference type="GO" id="GO:0005524">
    <property type="term" value="F:ATP binding"/>
    <property type="evidence" value="ECO:0007669"/>
    <property type="project" value="UniProtKB-UniRule"/>
</dbReference>
<organism evidence="13 14">
    <name type="scientific">Geomicrobium halophilum</name>
    <dbReference type="NCBI Taxonomy" id="549000"/>
    <lineage>
        <taxon>Bacteria</taxon>
        <taxon>Bacillati</taxon>
        <taxon>Bacillota</taxon>
        <taxon>Bacilli</taxon>
        <taxon>Bacillales</taxon>
        <taxon>Geomicrobium</taxon>
    </lineage>
</organism>
<dbReference type="GO" id="GO:0051082">
    <property type="term" value="F:unfolded protein binding"/>
    <property type="evidence" value="ECO:0007669"/>
    <property type="project" value="InterPro"/>
</dbReference>
<dbReference type="Proteomes" id="UP000568839">
    <property type="component" value="Unassembled WGS sequence"/>
</dbReference>
<dbReference type="InterPro" id="IPR013126">
    <property type="entry name" value="Hsp_70_fam"/>
</dbReference>
<dbReference type="InterPro" id="IPR029047">
    <property type="entry name" value="HSP70_peptide-bd_sf"/>
</dbReference>
<dbReference type="SUPFAM" id="SSF100920">
    <property type="entry name" value="Heat shock protein 70kD (HSP70), peptide-binding domain"/>
    <property type="match status" value="1"/>
</dbReference>
<evidence type="ECO:0000256" key="9">
    <source>
        <dbReference type="HAMAP-Rule" id="MF_00332"/>
    </source>
</evidence>
<evidence type="ECO:0000256" key="10">
    <source>
        <dbReference type="RuleBase" id="RU003322"/>
    </source>
</evidence>
<evidence type="ECO:0000256" key="1">
    <source>
        <dbReference type="ARBA" id="ARBA00002290"/>
    </source>
</evidence>
<gene>
    <name evidence="9" type="primary">dnaK</name>
    <name evidence="13" type="ORF">HNR44_000770</name>
</gene>
<evidence type="ECO:0000256" key="6">
    <source>
        <dbReference type="ARBA" id="ARBA00022840"/>
    </source>
</evidence>
<feature type="compositionally biased region" description="Acidic residues" evidence="12">
    <location>
        <begin position="585"/>
        <end position="610"/>
    </location>
</feature>
<dbReference type="InterPro" id="IPR029048">
    <property type="entry name" value="HSP70_C_sf"/>
</dbReference>
<dbReference type="RefSeq" id="WP_184402761.1">
    <property type="nucleotide sequence ID" value="NZ_JACHHJ010000001.1"/>
</dbReference>
<dbReference type="InterPro" id="IPR018181">
    <property type="entry name" value="Heat_shock_70_CS"/>
</dbReference>
<dbReference type="InterPro" id="IPR012725">
    <property type="entry name" value="Chaperone_DnaK"/>
</dbReference>
<dbReference type="PANTHER" id="PTHR19375">
    <property type="entry name" value="HEAT SHOCK PROTEIN 70KDA"/>
    <property type="match status" value="1"/>
</dbReference>
<dbReference type="Gene3D" id="3.30.420.40">
    <property type="match status" value="2"/>
</dbReference>
<keyword evidence="5 9" id="KW-0547">Nucleotide-binding</keyword>
<evidence type="ECO:0000256" key="12">
    <source>
        <dbReference type="SAM" id="MobiDB-lite"/>
    </source>
</evidence>
<dbReference type="Pfam" id="PF00012">
    <property type="entry name" value="HSP70"/>
    <property type="match status" value="2"/>
</dbReference>
<feature type="coiled-coil region" evidence="11">
    <location>
        <begin position="221"/>
        <end position="248"/>
    </location>
</feature>
<evidence type="ECO:0000256" key="2">
    <source>
        <dbReference type="ARBA" id="ARBA00007381"/>
    </source>
</evidence>
<feature type="coiled-coil region" evidence="11">
    <location>
        <begin position="478"/>
        <end position="570"/>
    </location>
</feature>
<dbReference type="Gene3D" id="3.90.640.10">
    <property type="entry name" value="Actin, Chain A, domain 4"/>
    <property type="match status" value="1"/>
</dbReference>
<evidence type="ECO:0000256" key="5">
    <source>
        <dbReference type="ARBA" id="ARBA00022741"/>
    </source>
</evidence>
<reference evidence="13 14" key="1">
    <citation type="submission" date="2020-08" db="EMBL/GenBank/DDBJ databases">
        <title>Genomic Encyclopedia of Type Strains, Phase IV (KMG-IV): sequencing the most valuable type-strain genomes for metagenomic binning, comparative biology and taxonomic classification.</title>
        <authorList>
            <person name="Goeker M."/>
        </authorList>
    </citation>
    <scope>NUCLEOTIDE SEQUENCE [LARGE SCALE GENOMIC DNA]</scope>
    <source>
        <strain evidence="13 14">DSM 21769</strain>
    </source>
</reference>
<dbReference type="Gene3D" id="1.20.1270.10">
    <property type="match status" value="1"/>
</dbReference>
<dbReference type="AlphaFoldDB" id="A0A841PRA6"/>
<accession>A0A841PRA6</accession>
<evidence type="ECO:0000313" key="13">
    <source>
        <dbReference type="EMBL" id="MBB6448821.1"/>
    </source>
</evidence>
<dbReference type="InterPro" id="IPR043129">
    <property type="entry name" value="ATPase_NBD"/>
</dbReference>
<dbReference type="PRINTS" id="PR00301">
    <property type="entry name" value="HEATSHOCK70"/>
</dbReference>
<dbReference type="EMBL" id="JACHHJ010000001">
    <property type="protein sequence ID" value="MBB6448821.1"/>
    <property type="molecule type" value="Genomic_DNA"/>
</dbReference>
<dbReference type="PROSITE" id="PS00329">
    <property type="entry name" value="HSP70_2"/>
    <property type="match status" value="1"/>
</dbReference>
<dbReference type="CDD" id="cd10234">
    <property type="entry name" value="ASKHA_NBD_HSP70_DnaK-like"/>
    <property type="match status" value="1"/>
</dbReference>
<dbReference type="FunFam" id="1.20.1270.10:FF:000001">
    <property type="entry name" value="Molecular chaperone DnaK"/>
    <property type="match status" value="1"/>
</dbReference>
<keyword evidence="7 9" id="KW-0346">Stress response</keyword>
<comment type="function">
    <text evidence="1 9">Acts as a chaperone.</text>
</comment>
<dbReference type="Gene3D" id="2.60.34.10">
    <property type="entry name" value="Substrate Binding Domain Of DNAk, Chain A, domain 1"/>
    <property type="match status" value="1"/>
</dbReference>